<evidence type="ECO:0000256" key="1">
    <source>
        <dbReference type="SAM" id="MobiDB-lite"/>
    </source>
</evidence>
<dbReference type="AlphaFoldDB" id="A0A4Y8CTJ4"/>
<dbReference type="EMBL" id="PHWZ01000386">
    <property type="protein sequence ID" value="TEY42648.1"/>
    <property type="molecule type" value="Genomic_DNA"/>
</dbReference>
<keyword evidence="3" id="KW-1185">Reference proteome</keyword>
<accession>A0A4Y8CTJ4</accession>
<protein>
    <submittedName>
        <fullName evidence="2">Uncharacterized protein</fullName>
    </submittedName>
</protein>
<proteinExistence type="predicted"/>
<sequence length="71" mass="7794">MDVHTRSTHPIPSASDPSEESGEHATENIHIERDGKAYHPTDAKLDGQLPRSDLEGKAIAQIPIASKRLLR</sequence>
<gene>
    <name evidence="2" type="ORF">BOTCAL_0387g00020</name>
</gene>
<organism evidence="2 3">
    <name type="scientific">Botryotinia calthae</name>
    <dbReference type="NCBI Taxonomy" id="38488"/>
    <lineage>
        <taxon>Eukaryota</taxon>
        <taxon>Fungi</taxon>
        <taxon>Dikarya</taxon>
        <taxon>Ascomycota</taxon>
        <taxon>Pezizomycotina</taxon>
        <taxon>Leotiomycetes</taxon>
        <taxon>Helotiales</taxon>
        <taxon>Sclerotiniaceae</taxon>
        <taxon>Botryotinia</taxon>
    </lineage>
</organism>
<name>A0A4Y8CTJ4_9HELO</name>
<feature type="region of interest" description="Disordered" evidence="1">
    <location>
        <begin position="1"/>
        <end position="57"/>
    </location>
</feature>
<evidence type="ECO:0000313" key="3">
    <source>
        <dbReference type="Proteomes" id="UP000297299"/>
    </source>
</evidence>
<reference evidence="2 3" key="1">
    <citation type="submission" date="2017-11" db="EMBL/GenBank/DDBJ databases">
        <title>Comparative genomics of Botrytis spp.</title>
        <authorList>
            <person name="Valero-Jimenez C.A."/>
            <person name="Tapia P."/>
            <person name="Veloso J."/>
            <person name="Silva-Moreno E."/>
            <person name="Staats M."/>
            <person name="Valdes J.H."/>
            <person name="Van Kan J.A.L."/>
        </authorList>
    </citation>
    <scope>NUCLEOTIDE SEQUENCE [LARGE SCALE GENOMIC DNA]</scope>
    <source>
        <strain evidence="2 3">MUCL2830</strain>
    </source>
</reference>
<dbReference type="Proteomes" id="UP000297299">
    <property type="component" value="Unassembled WGS sequence"/>
</dbReference>
<evidence type="ECO:0000313" key="2">
    <source>
        <dbReference type="EMBL" id="TEY42648.1"/>
    </source>
</evidence>
<comment type="caution">
    <text evidence="2">The sequence shown here is derived from an EMBL/GenBank/DDBJ whole genome shotgun (WGS) entry which is preliminary data.</text>
</comment>
<feature type="compositionally biased region" description="Basic and acidic residues" evidence="1">
    <location>
        <begin position="21"/>
        <end position="45"/>
    </location>
</feature>